<dbReference type="Gene3D" id="3.40.50.1360">
    <property type="match status" value="1"/>
</dbReference>
<dbReference type="PRINTS" id="PR00037">
    <property type="entry name" value="HTHLACR"/>
</dbReference>
<dbReference type="PANTHER" id="PTHR30363">
    <property type="entry name" value="HTH-TYPE TRANSCRIPTIONAL REGULATOR SRLR-RELATED"/>
    <property type="match status" value="1"/>
</dbReference>
<dbReference type="Pfam" id="PF08220">
    <property type="entry name" value="HTH_DeoR"/>
    <property type="match status" value="1"/>
</dbReference>
<dbReference type="InterPro" id="IPR037171">
    <property type="entry name" value="NagB/RpiA_transferase-like"/>
</dbReference>
<dbReference type="GO" id="GO:0003677">
    <property type="term" value="F:DNA binding"/>
    <property type="evidence" value="ECO:0007669"/>
    <property type="project" value="UniProtKB-KW"/>
</dbReference>
<keyword evidence="6" id="KW-1185">Reference proteome</keyword>
<dbReference type="SUPFAM" id="SSF46785">
    <property type="entry name" value="Winged helix' DNA-binding domain"/>
    <property type="match status" value="1"/>
</dbReference>
<organism evidence="5 6">
    <name type="scientific">Anaerococcus nagyae</name>
    <dbReference type="NCBI Taxonomy" id="1755241"/>
    <lineage>
        <taxon>Bacteria</taxon>
        <taxon>Bacillati</taxon>
        <taxon>Bacillota</taxon>
        <taxon>Tissierellia</taxon>
        <taxon>Tissierellales</taxon>
        <taxon>Peptoniphilaceae</taxon>
        <taxon>Anaerococcus</taxon>
    </lineage>
</organism>
<sequence length="229" mass="25813">MIVEERLNLIREMLKKEEIVSNSRLLEKLDVSESTLRRDLDYLQGKGEIRRVRGGATLNKLLEETNFKFNETTNIESKRIIGEKASKLIEDGSHIFLDAGTTIYSLIEYLENKNVTVVTNGLMHLEKLNNLSISTVVLGGNIKESTFITYGEQTINEINNLNFDLAFIGANGICDNIYSTADINEALIKKAAINKSNRSYVLADSSKFGKKYFADICTFDDAKLIKEDE</sequence>
<reference evidence="5 6" key="1">
    <citation type="submission" date="2018-08" db="EMBL/GenBank/DDBJ databases">
        <title>A genome reference for cultivated species of the human gut microbiota.</title>
        <authorList>
            <person name="Zou Y."/>
            <person name="Xue W."/>
            <person name="Luo G."/>
        </authorList>
    </citation>
    <scope>NUCLEOTIDE SEQUENCE [LARGE SCALE GENOMIC DNA]</scope>
    <source>
        <strain evidence="5 6">OF01-3</strain>
    </source>
</reference>
<dbReference type="Proteomes" id="UP000261011">
    <property type="component" value="Unassembled WGS sequence"/>
</dbReference>
<keyword evidence="3" id="KW-0804">Transcription</keyword>
<dbReference type="Pfam" id="PF00455">
    <property type="entry name" value="DeoRC"/>
    <property type="match status" value="1"/>
</dbReference>
<dbReference type="EMBL" id="QVEU01000009">
    <property type="protein sequence ID" value="RGB74750.1"/>
    <property type="molecule type" value="Genomic_DNA"/>
</dbReference>
<dbReference type="OrthoDB" id="9797223at2"/>
<evidence type="ECO:0000256" key="1">
    <source>
        <dbReference type="ARBA" id="ARBA00023015"/>
    </source>
</evidence>
<dbReference type="PANTHER" id="PTHR30363:SF56">
    <property type="entry name" value="TRANSCRIPTIONAL REGULATOR, DEOR FAMILY"/>
    <property type="match status" value="1"/>
</dbReference>
<keyword evidence="1" id="KW-0805">Transcription regulation</keyword>
<dbReference type="Gene3D" id="1.10.10.10">
    <property type="entry name" value="Winged helix-like DNA-binding domain superfamily/Winged helix DNA-binding domain"/>
    <property type="match status" value="1"/>
</dbReference>
<evidence type="ECO:0000259" key="4">
    <source>
        <dbReference type="PROSITE" id="PS51000"/>
    </source>
</evidence>
<dbReference type="GO" id="GO:0003700">
    <property type="term" value="F:DNA-binding transcription factor activity"/>
    <property type="evidence" value="ECO:0007669"/>
    <property type="project" value="InterPro"/>
</dbReference>
<dbReference type="AlphaFoldDB" id="A0A3E2TFT4"/>
<gene>
    <name evidence="5" type="ORF">DXA39_08000</name>
</gene>
<protein>
    <submittedName>
        <fullName evidence="5">DeoR/GlpR transcriptional regulator</fullName>
    </submittedName>
</protein>
<evidence type="ECO:0000313" key="5">
    <source>
        <dbReference type="EMBL" id="RGB74750.1"/>
    </source>
</evidence>
<feature type="domain" description="HTH deoR-type" evidence="4">
    <location>
        <begin position="3"/>
        <end position="58"/>
    </location>
</feature>
<dbReference type="InterPro" id="IPR036390">
    <property type="entry name" value="WH_DNA-bd_sf"/>
</dbReference>
<dbReference type="InterPro" id="IPR036388">
    <property type="entry name" value="WH-like_DNA-bd_sf"/>
</dbReference>
<dbReference type="InterPro" id="IPR050313">
    <property type="entry name" value="Carb_Metab_HTH_regulators"/>
</dbReference>
<name>A0A3E2TFT4_9FIRM</name>
<evidence type="ECO:0000256" key="3">
    <source>
        <dbReference type="ARBA" id="ARBA00023163"/>
    </source>
</evidence>
<dbReference type="SMART" id="SM00420">
    <property type="entry name" value="HTH_DEOR"/>
    <property type="match status" value="1"/>
</dbReference>
<accession>A0A3E2TFT4</accession>
<dbReference type="PROSITE" id="PS00894">
    <property type="entry name" value="HTH_DEOR_1"/>
    <property type="match status" value="1"/>
</dbReference>
<dbReference type="InterPro" id="IPR018356">
    <property type="entry name" value="Tscrpt_reg_HTH_DeoR_CS"/>
</dbReference>
<dbReference type="SUPFAM" id="SSF100950">
    <property type="entry name" value="NagB/RpiA/CoA transferase-like"/>
    <property type="match status" value="1"/>
</dbReference>
<dbReference type="InterPro" id="IPR014036">
    <property type="entry name" value="DeoR-like_C"/>
</dbReference>
<proteinExistence type="predicted"/>
<evidence type="ECO:0000313" key="6">
    <source>
        <dbReference type="Proteomes" id="UP000261011"/>
    </source>
</evidence>
<keyword evidence="2" id="KW-0238">DNA-binding</keyword>
<evidence type="ECO:0000256" key="2">
    <source>
        <dbReference type="ARBA" id="ARBA00023125"/>
    </source>
</evidence>
<dbReference type="PROSITE" id="PS51000">
    <property type="entry name" value="HTH_DEOR_2"/>
    <property type="match status" value="1"/>
</dbReference>
<dbReference type="SMART" id="SM01134">
    <property type="entry name" value="DeoRC"/>
    <property type="match status" value="1"/>
</dbReference>
<dbReference type="InterPro" id="IPR001034">
    <property type="entry name" value="DeoR_HTH"/>
</dbReference>
<comment type="caution">
    <text evidence="5">The sequence shown here is derived from an EMBL/GenBank/DDBJ whole genome shotgun (WGS) entry which is preliminary data.</text>
</comment>